<dbReference type="AlphaFoldDB" id="A0A645AQF9"/>
<dbReference type="InterPro" id="IPR007060">
    <property type="entry name" value="FtsL/DivIC"/>
</dbReference>
<name>A0A645AQF9_9ZZZZ</name>
<evidence type="ECO:0008006" key="3">
    <source>
        <dbReference type="Google" id="ProtNLM"/>
    </source>
</evidence>
<organism evidence="2">
    <name type="scientific">bioreactor metagenome</name>
    <dbReference type="NCBI Taxonomy" id="1076179"/>
    <lineage>
        <taxon>unclassified sequences</taxon>
        <taxon>metagenomes</taxon>
        <taxon>ecological metagenomes</taxon>
    </lineage>
</organism>
<keyword evidence="1" id="KW-0175">Coiled coil</keyword>
<reference evidence="2" key="1">
    <citation type="submission" date="2019-08" db="EMBL/GenBank/DDBJ databases">
        <authorList>
            <person name="Kucharzyk K."/>
            <person name="Murdoch R.W."/>
            <person name="Higgins S."/>
            <person name="Loffler F."/>
        </authorList>
    </citation>
    <scope>NUCLEOTIDE SEQUENCE</scope>
</reference>
<evidence type="ECO:0000313" key="2">
    <source>
        <dbReference type="EMBL" id="MPM55297.1"/>
    </source>
</evidence>
<proteinExistence type="predicted"/>
<evidence type="ECO:0000256" key="1">
    <source>
        <dbReference type="SAM" id="Coils"/>
    </source>
</evidence>
<gene>
    <name evidence="2" type="ORF">SDC9_102091</name>
</gene>
<feature type="coiled-coil region" evidence="1">
    <location>
        <begin position="38"/>
        <end position="65"/>
    </location>
</feature>
<accession>A0A645AQF9</accession>
<comment type="caution">
    <text evidence="2">The sequence shown here is derived from an EMBL/GenBank/DDBJ whole genome shotgun (WGS) entry which is preliminary data.</text>
</comment>
<dbReference type="Pfam" id="PF04977">
    <property type="entry name" value="DivIC"/>
    <property type="match status" value="1"/>
</dbReference>
<protein>
    <recommendedName>
        <fullName evidence="3">Cell division protein FtsL</fullName>
    </recommendedName>
</protein>
<dbReference type="EMBL" id="VSSQ01015208">
    <property type="protein sequence ID" value="MPM55297.1"/>
    <property type="molecule type" value="Genomic_DNA"/>
</dbReference>
<sequence length="97" mass="11394">MKIKMLKRFMGQYMILSLFVFFLVFSIITGFIFQIRKINEYKGQIAQINNQIEDTKEEISKLDKICKSNDLESSAREQLGMVKSNEIIYVDSSERDN</sequence>